<name>A0A8T4GI33_9EURY</name>
<proteinExistence type="predicted"/>
<feature type="transmembrane region" description="Helical" evidence="1">
    <location>
        <begin position="250"/>
        <end position="272"/>
    </location>
</feature>
<dbReference type="EMBL" id="JAGGKQ010000020">
    <property type="protein sequence ID" value="MBP1923367.1"/>
    <property type="molecule type" value="Genomic_DNA"/>
</dbReference>
<feature type="transmembrane region" description="Helical" evidence="1">
    <location>
        <begin position="34"/>
        <end position="53"/>
    </location>
</feature>
<keyword evidence="3" id="KW-1185">Reference proteome</keyword>
<dbReference type="RefSeq" id="WP_209486251.1">
    <property type="nucleotide sequence ID" value="NZ_JAGGKQ010000020.1"/>
</dbReference>
<protein>
    <submittedName>
        <fullName evidence="2">Uncharacterized protein</fullName>
    </submittedName>
</protein>
<feature type="transmembrane region" description="Helical" evidence="1">
    <location>
        <begin position="60"/>
        <end position="80"/>
    </location>
</feature>
<keyword evidence="1" id="KW-1133">Transmembrane helix</keyword>
<evidence type="ECO:0000313" key="3">
    <source>
        <dbReference type="Proteomes" id="UP000823588"/>
    </source>
</evidence>
<feature type="transmembrane region" description="Helical" evidence="1">
    <location>
        <begin position="351"/>
        <end position="370"/>
    </location>
</feature>
<organism evidence="2 3">
    <name type="scientific">Halorubrum alkaliphilum</name>
    <dbReference type="NCBI Taxonomy" id="261290"/>
    <lineage>
        <taxon>Archaea</taxon>
        <taxon>Methanobacteriati</taxon>
        <taxon>Methanobacteriota</taxon>
        <taxon>Stenosarchaea group</taxon>
        <taxon>Halobacteria</taxon>
        <taxon>Halobacteriales</taxon>
        <taxon>Haloferacaceae</taxon>
        <taxon>Halorubrum</taxon>
    </lineage>
</organism>
<feature type="transmembrane region" description="Helical" evidence="1">
    <location>
        <begin position="376"/>
        <end position="398"/>
    </location>
</feature>
<gene>
    <name evidence="2" type="ORF">J2751_002409</name>
</gene>
<evidence type="ECO:0000256" key="1">
    <source>
        <dbReference type="SAM" id="Phobius"/>
    </source>
</evidence>
<dbReference type="Proteomes" id="UP000823588">
    <property type="component" value="Unassembled WGS sequence"/>
</dbReference>
<feature type="transmembrane region" description="Helical" evidence="1">
    <location>
        <begin position="121"/>
        <end position="143"/>
    </location>
</feature>
<feature type="transmembrane region" description="Helical" evidence="1">
    <location>
        <begin position="455"/>
        <end position="476"/>
    </location>
</feature>
<evidence type="ECO:0000313" key="2">
    <source>
        <dbReference type="EMBL" id="MBP1923367.1"/>
    </source>
</evidence>
<keyword evidence="1" id="KW-0812">Transmembrane</keyword>
<feature type="transmembrane region" description="Helical" evidence="1">
    <location>
        <begin position="163"/>
        <end position="184"/>
    </location>
</feature>
<feature type="transmembrane region" description="Helical" evidence="1">
    <location>
        <begin position="12"/>
        <end position="28"/>
    </location>
</feature>
<comment type="caution">
    <text evidence="2">The sequence shown here is derived from an EMBL/GenBank/DDBJ whole genome shotgun (WGS) entry which is preliminary data.</text>
</comment>
<reference evidence="2" key="1">
    <citation type="submission" date="2021-03" db="EMBL/GenBank/DDBJ databases">
        <title>Genomic Encyclopedia of Type Strains, Phase IV (KMG-IV): sequencing the most valuable type-strain genomes for metagenomic binning, comparative biology and taxonomic classification.</title>
        <authorList>
            <person name="Goeker M."/>
        </authorList>
    </citation>
    <scope>NUCLEOTIDE SEQUENCE</scope>
    <source>
        <strain evidence="2">DSM 23564</strain>
    </source>
</reference>
<keyword evidence="1" id="KW-0472">Membrane</keyword>
<accession>A0A8T4GI33</accession>
<dbReference type="AlphaFoldDB" id="A0A8T4GI33"/>
<feature type="transmembrane region" description="Helical" evidence="1">
    <location>
        <begin position="86"/>
        <end position="109"/>
    </location>
</feature>
<feature type="transmembrane region" description="Helical" evidence="1">
    <location>
        <begin position="317"/>
        <end position="339"/>
    </location>
</feature>
<feature type="transmembrane region" description="Helical" evidence="1">
    <location>
        <begin position="427"/>
        <end position="449"/>
    </location>
</feature>
<feature type="transmembrane region" description="Helical" evidence="1">
    <location>
        <begin position="205"/>
        <end position="230"/>
    </location>
</feature>
<sequence>MSGPDRSRLPSATVWAIVTAGLAGTAALSTAEPAIGMAALAGVIAGVACRFFAGGHGRVAVGAALLPIAFAGIVVGVGVTADVGGWAAALAPAAALVGVGLASAFTGGLSPTAFRRTGNAGIVSGVALGIVAVLFPVVSAAGGVRVAVPAALDPAWSVETTGLTGPVVGIVVAASAVALALRAVPIAAFTLPHRREGAVALRTGLVRLIAVVAAAAVAGLVVATLVGSLVPRIGWIVDAVSTSGLLRGTLATTTALATVALACWLFVRLVWLGSRGGGPNGSDGNVAVPTLVGVGVGTTVLAVVGSRLVPGTVAADLVTAGLLVTALLSVTVGLVARPYAGVIGEEAGRTAGTAVGLGSGLGGVVLGATVDLGGETGAVVSGGALAAFCAIGAGLFAYRAGVYGSDVAGDVGREAVARDVQLVRFTWTAAVAGVGVVLATVGLALATALSPTLSVPSTVGVVGGLVATGAAAWLLFE</sequence>
<feature type="transmembrane region" description="Helical" evidence="1">
    <location>
        <begin position="284"/>
        <end position="305"/>
    </location>
</feature>